<keyword evidence="3" id="KW-1185">Reference proteome</keyword>
<evidence type="ECO:0000313" key="2">
    <source>
        <dbReference type="EMBL" id="PNT97966.1"/>
    </source>
</evidence>
<accession>A0A2K2FBX2</accession>
<keyword evidence="1" id="KW-0812">Transmembrane</keyword>
<dbReference type="KEGG" id="cthd:CDO33_00435"/>
<keyword evidence="1" id="KW-1133">Transmembrane helix</keyword>
<feature type="transmembrane region" description="Helical" evidence="1">
    <location>
        <begin position="6"/>
        <end position="27"/>
    </location>
</feature>
<sequence>MKNFMINDWPTILIIAAFLIWIGYLVVCKKWDQLRGIAYQLMLQAEKAITGTKKGQERFEAVFKQVYSLIPPWMQFFFPETIVREKLQEWFYDIMNYLNDKGA</sequence>
<reference evidence="3" key="1">
    <citation type="submission" date="2017-06" db="EMBL/GenBank/DDBJ databases">
        <title>Investigating the central metabolism of Clostridium thermosuccinogenes.</title>
        <authorList>
            <person name="Koendjbiharie J.G."/>
            <person name="Van Kranenburg R."/>
            <person name="Vriesendorp B."/>
        </authorList>
    </citation>
    <scope>NUCLEOTIDE SEQUENCE [LARGE SCALE GENOMIC DNA]</scope>
    <source>
        <strain evidence="3">DSM 5806</strain>
    </source>
</reference>
<dbReference type="AlphaFoldDB" id="A0A2K2FBX2"/>
<evidence type="ECO:0000313" key="3">
    <source>
        <dbReference type="Proteomes" id="UP000236151"/>
    </source>
</evidence>
<name>A0A2K2FBX2_9CLOT</name>
<dbReference type="EMBL" id="NIOJ01000032">
    <property type="protein sequence ID" value="PNT97966.1"/>
    <property type="molecule type" value="Genomic_DNA"/>
</dbReference>
<organism evidence="2 3">
    <name type="scientific">Clostridium thermosuccinogenes</name>
    <dbReference type="NCBI Taxonomy" id="84032"/>
    <lineage>
        <taxon>Bacteria</taxon>
        <taxon>Bacillati</taxon>
        <taxon>Bacillota</taxon>
        <taxon>Clostridia</taxon>
        <taxon>Eubacteriales</taxon>
        <taxon>Clostridiaceae</taxon>
        <taxon>Clostridium</taxon>
    </lineage>
</organism>
<protein>
    <submittedName>
        <fullName evidence="2">Uncharacterized protein</fullName>
    </submittedName>
</protein>
<comment type="caution">
    <text evidence="2">The sequence shown here is derived from an EMBL/GenBank/DDBJ whole genome shotgun (WGS) entry which is preliminary data.</text>
</comment>
<keyword evidence="1" id="KW-0472">Membrane</keyword>
<dbReference type="OrthoDB" id="1955041at2"/>
<gene>
    <name evidence="2" type="ORF">CDQ84_12165</name>
</gene>
<dbReference type="Proteomes" id="UP000236151">
    <property type="component" value="Unassembled WGS sequence"/>
</dbReference>
<proteinExistence type="predicted"/>
<evidence type="ECO:0000256" key="1">
    <source>
        <dbReference type="SAM" id="Phobius"/>
    </source>
</evidence>